<dbReference type="PANTHER" id="PTHR11629">
    <property type="entry name" value="VACUOLAR PROTON ATPASES"/>
    <property type="match status" value="1"/>
</dbReference>
<comment type="subcellular location">
    <subcellularLocation>
        <location evidence="1">Membrane</location>
        <topology evidence="1">Multi-pass membrane protein</topology>
    </subcellularLocation>
</comment>
<keyword evidence="7" id="KW-0472">Membrane</keyword>
<dbReference type="GO" id="GO:0051117">
    <property type="term" value="F:ATPase binding"/>
    <property type="evidence" value="ECO:0007669"/>
    <property type="project" value="TreeGrafter"/>
</dbReference>
<protein>
    <recommendedName>
        <fullName evidence="8">V-type proton ATPase subunit a</fullName>
    </recommendedName>
</protein>
<evidence type="ECO:0000256" key="7">
    <source>
        <dbReference type="ARBA" id="ARBA00023136"/>
    </source>
</evidence>
<dbReference type="GO" id="GO:0007035">
    <property type="term" value="P:vacuolar acidification"/>
    <property type="evidence" value="ECO:0007669"/>
    <property type="project" value="TreeGrafter"/>
</dbReference>
<dbReference type="STRING" id="76193.A0A0N0PF67"/>
<evidence type="ECO:0000256" key="6">
    <source>
        <dbReference type="ARBA" id="ARBA00023065"/>
    </source>
</evidence>
<keyword evidence="8" id="KW-0375">Hydrogen ion transport</keyword>
<evidence type="ECO:0000313" key="9">
    <source>
        <dbReference type="EMBL" id="KPJ20881.1"/>
    </source>
</evidence>
<dbReference type="InParanoid" id="A0A0N0PF67"/>
<keyword evidence="3 8" id="KW-0813">Transport</keyword>
<dbReference type="PANTHER" id="PTHR11629:SF63">
    <property type="entry name" value="V-TYPE PROTON ATPASE SUBUNIT A"/>
    <property type="match status" value="1"/>
</dbReference>
<accession>A0A0N0PF67</accession>
<sequence length="47" mass="5497">MEGLSAFLHTLRLHWIEFQSKFYAGEGYLFQPFSFEVLLDSSAQPEE</sequence>
<dbReference type="AlphaFoldDB" id="A0A0N0PF67"/>
<evidence type="ECO:0000256" key="3">
    <source>
        <dbReference type="ARBA" id="ARBA00022448"/>
    </source>
</evidence>
<evidence type="ECO:0000256" key="4">
    <source>
        <dbReference type="ARBA" id="ARBA00022692"/>
    </source>
</evidence>
<evidence type="ECO:0000256" key="5">
    <source>
        <dbReference type="ARBA" id="ARBA00022989"/>
    </source>
</evidence>
<evidence type="ECO:0000313" key="10">
    <source>
        <dbReference type="Proteomes" id="UP000053240"/>
    </source>
</evidence>
<keyword evidence="5" id="KW-1133">Transmembrane helix</keyword>
<dbReference type="Pfam" id="PF01496">
    <property type="entry name" value="V_ATPase_I"/>
    <property type="match status" value="1"/>
</dbReference>
<keyword evidence="6 8" id="KW-0406">Ion transport</keyword>
<dbReference type="GO" id="GO:0046961">
    <property type="term" value="F:proton-transporting ATPase activity, rotational mechanism"/>
    <property type="evidence" value="ECO:0007669"/>
    <property type="project" value="InterPro"/>
</dbReference>
<comment type="similarity">
    <text evidence="2 8">Belongs to the V-ATPase 116 kDa subunit family.</text>
</comment>
<keyword evidence="4" id="KW-0812">Transmembrane</keyword>
<proteinExistence type="inferred from homology"/>
<dbReference type="GO" id="GO:0016471">
    <property type="term" value="C:vacuolar proton-transporting V-type ATPase complex"/>
    <property type="evidence" value="ECO:0007669"/>
    <property type="project" value="TreeGrafter"/>
</dbReference>
<comment type="caution">
    <text evidence="9">The sequence shown here is derived from an EMBL/GenBank/DDBJ whole genome shotgun (WGS) entry which is preliminary data.</text>
</comment>
<reference evidence="9 10" key="1">
    <citation type="journal article" date="2015" name="Nat. Commun.">
        <title>Outbred genome sequencing and CRISPR/Cas9 gene editing in butterflies.</title>
        <authorList>
            <person name="Li X."/>
            <person name="Fan D."/>
            <person name="Zhang W."/>
            <person name="Liu G."/>
            <person name="Zhang L."/>
            <person name="Zhao L."/>
            <person name="Fang X."/>
            <person name="Chen L."/>
            <person name="Dong Y."/>
            <person name="Chen Y."/>
            <person name="Ding Y."/>
            <person name="Zhao R."/>
            <person name="Feng M."/>
            <person name="Zhu Y."/>
            <person name="Feng Y."/>
            <person name="Jiang X."/>
            <person name="Zhu D."/>
            <person name="Xiang H."/>
            <person name="Feng X."/>
            <person name="Li S."/>
            <person name="Wang J."/>
            <person name="Zhang G."/>
            <person name="Kronforst M.R."/>
            <person name="Wang W."/>
        </authorList>
    </citation>
    <scope>NUCLEOTIDE SEQUENCE [LARGE SCALE GENOMIC DNA]</scope>
    <source>
        <strain evidence="9">Ya'a_city_454_Pm</strain>
        <tissue evidence="9">Whole body</tissue>
    </source>
</reference>
<evidence type="ECO:0000256" key="1">
    <source>
        <dbReference type="ARBA" id="ARBA00004141"/>
    </source>
</evidence>
<evidence type="ECO:0000256" key="2">
    <source>
        <dbReference type="ARBA" id="ARBA00009904"/>
    </source>
</evidence>
<dbReference type="EMBL" id="LADJ01005656">
    <property type="protein sequence ID" value="KPJ20881.1"/>
    <property type="molecule type" value="Genomic_DNA"/>
</dbReference>
<dbReference type="Proteomes" id="UP000053240">
    <property type="component" value="Unassembled WGS sequence"/>
</dbReference>
<organism evidence="9 10">
    <name type="scientific">Papilio machaon</name>
    <name type="common">Old World swallowtail butterfly</name>
    <dbReference type="NCBI Taxonomy" id="76193"/>
    <lineage>
        <taxon>Eukaryota</taxon>
        <taxon>Metazoa</taxon>
        <taxon>Ecdysozoa</taxon>
        <taxon>Arthropoda</taxon>
        <taxon>Hexapoda</taxon>
        <taxon>Insecta</taxon>
        <taxon>Pterygota</taxon>
        <taxon>Neoptera</taxon>
        <taxon>Endopterygota</taxon>
        <taxon>Lepidoptera</taxon>
        <taxon>Glossata</taxon>
        <taxon>Ditrysia</taxon>
        <taxon>Papilionoidea</taxon>
        <taxon>Papilionidae</taxon>
        <taxon>Papilioninae</taxon>
        <taxon>Papilio</taxon>
    </lineage>
</organism>
<dbReference type="GO" id="GO:0033179">
    <property type="term" value="C:proton-transporting V-type ATPase, V0 domain"/>
    <property type="evidence" value="ECO:0007669"/>
    <property type="project" value="InterPro"/>
</dbReference>
<keyword evidence="10" id="KW-1185">Reference proteome</keyword>
<name>A0A0N0PF67_PAPMA</name>
<dbReference type="GO" id="GO:0005886">
    <property type="term" value="C:plasma membrane"/>
    <property type="evidence" value="ECO:0007669"/>
    <property type="project" value="TreeGrafter"/>
</dbReference>
<dbReference type="InterPro" id="IPR002490">
    <property type="entry name" value="V-ATPase_116kDa_su"/>
</dbReference>
<comment type="function">
    <text evidence="8">Essential component of the vacuolar proton pump (V-ATPase), a multimeric enzyme that catalyzes the translocation of protons across the membranes. Required for assembly and activity of the V-ATPase.</text>
</comment>
<gene>
    <name evidence="9" type="ORF">RR48_00633</name>
</gene>
<evidence type="ECO:0000256" key="8">
    <source>
        <dbReference type="RuleBase" id="RU361189"/>
    </source>
</evidence>